<sequence length="112" mass="12579">MLRILQWNICGLRGNINSLKEAVVKEEIDVVHLQETLTTDETTPKLQGFEHYTLPHSDERRGLTTLIKRSIPQELLEQPTPCGEGVEVLAIKIHRPPSIQHIQKPKVGAGSL</sequence>
<proteinExistence type="predicted"/>
<keyword evidence="2" id="KW-1185">Reference proteome</keyword>
<organism evidence="1 2">
    <name type="scientific">Petrolisthes cinctipes</name>
    <name type="common">Flat porcelain crab</name>
    <dbReference type="NCBI Taxonomy" id="88211"/>
    <lineage>
        <taxon>Eukaryota</taxon>
        <taxon>Metazoa</taxon>
        <taxon>Ecdysozoa</taxon>
        <taxon>Arthropoda</taxon>
        <taxon>Crustacea</taxon>
        <taxon>Multicrustacea</taxon>
        <taxon>Malacostraca</taxon>
        <taxon>Eumalacostraca</taxon>
        <taxon>Eucarida</taxon>
        <taxon>Decapoda</taxon>
        <taxon>Pleocyemata</taxon>
        <taxon>Anomura</taxon>
        <taxon>Galatheoidea</taxon>
        <taxon>Porcellanidae</taxon>
        <taxon>Petrolisthes</taxon>
    </lineage>
</organism>
<evidence type="ECO:0008006" key="3">
    <source>
        <dbReference type="Google" id="ProtNLM"/>
    </source>
</evidence>
<reference evidence="1" key="1">
    <citation type="submission" date="2023-10" db="EMBL/GenBank/DDBJ databases">
        <title>Genome assemblies of two species of porcelain crab, Petrolisthes cinctipes and Petrolisthes manimaculis (Anomura: Porcellanidae).</title>
        <authorList>
            <person name="Angst P."/>
        </authorList>
    </citation>
    <scope>NUCLEOTIDE SEQUENCE</scope>
    <source>
        <strain evidence="1">PB745_01</strain>
        <tissue evidence="1">Gill</tissue>
    </source>
</reference>
<comment type="caution">
    <text evidence="1">The sequence shown here is derived from an EMBL/GenBank/DDBJ whole genome shotgun (WGS) entry which is preliminary data.</text>
</comment>
<accession>A0AAE1FLW5</accession>
<evidence type="ECO:0000313" key="2">
    <source>
        <dbReference type="Proteomes" id="UP001286313"/>
    </source>
</evidence>
<name>A0AAE1FLW5_PETCI</name>
<dbReference type="InterPro" id="IPR036691">
    <property type="entry name" value="Endo/exonu/phosph_ase_sf"/>
</dbReference>
<evidence type="ECO:0000313" key="1">
    <source>
        <dbReference type="EMBL" id="KAK3876645.1"/>
    </source>
</evidence>
<dbReference type="AlphaFoldDB" id="A0AAE1FLW5"/>
<dbReference type="EMBL" id="JAWQEG010001794">
    <property type="protein sequence ID" value="KAK3876645.1"/>
    <property type="molecule type" value="Genomic_DNA"/>
</dbReference>
<gene>
    <name evidence="1" type="ORF">Pcinc_018574</name>
</gene>
<dbReference type="SUPFAM" id="SSF56219">
    <property type="entry name" value="DNase I-like"/>
    <property type="match status" value="1"/>
</dbReference>
<dbReference type="Proteomes" id="UP001286313">
    <property type="component" value="Unassembled WGS sequence"/>
</dbReference>
<dbReference type="Gene3D" id="3.60.10.10">
    <property type="entry name" value="Endonuclease/exonuclease/phosphatase"/>
    <property type="match status" value="1"/>
</dbReference>
<protein>
    <recommendedName>
        <fullName evidence="3">Endonuclease/exonuclease/phosphatase domain-containing protein</fullName>
    </recommendedName>
</protein>